<name>A0ABY7H9P1_9BACT</name>
<accession>A0ABY7H9P1</accession>
<dbReference type="SUPFAM" id="SSF51126">
    <property type="entry name" value="Pectin lyase-like"/>
    <property type="match status" value="1"/>
</dbReference>
<proteinExistence type="predicted"/>
<feature type="chain" id="PRO_5045819005" evidence="2">
    <location>
        <begin position="22"/>
        <end position="683"/>
    </location>
</feature>
<keyword evidence="2" id="KW-0732">Signal</keyword>
<dbReference type="InterPro" id="IPR012334">
    <property type="entry name" value="Pectin_lyas_fold"/>
</dbReference>
<evidence type="ECO:0000256" key="1">
    <source>
        <dbReference type="SAM" id="MobiDB-lite"/>
    </source>
</evidence>
<feature type="region of interest" description="Disordered" evidence="1">
    <location>
        <begin position="549"/>
        <end position="667"/>
    </location>
</feature>
<organism evidence="3 4">
    <name type="scientific">Nannocystis punicea</name>
    <dbReference type="NCBI Taxonomy" id="2995304"/>
    <lineage>
        <taxon>Bacteria</taxon>
        <taxon>Pseudomonadati</taxon>
        <taxon>Myxococcota</taxon>
        <taxon>Polyangia</taxon>
        <taxon>Nannocystales</taxon>
        <taxon>Nannocystaceae</taxon>
        <taxon>Nannocystis</taxon>
    </lineage>
</organism>
<reference evidence="3" key="1">
    <citation type="submission" date="2022-11" db="EMBL/GenBank/DDBJ databases">
        <title>Minimal conservation of predation-associated metabolite biosynthetic gene clusters underscores biosynthetic potential of Myxococcota including descriptions for ten novel species: Archangium lansinium sp. nov., Myxococcus landrumus sp. nov., Nannocystis bai.</title>
        <authorList>
            <person name="Ahearne A."/>
            <person name="Stevens C."/>
            <person name="Dowd S."/>
        </authorList>
    </citation>
    <scope>NUCLEOTIDE SEQUENCE</scope>
    <source>
        <strain evidence="3">Fl3</strain>
    </source>
</reference>
<dbReference type="Proteomes" id="UP001164459">
    <property type="component" value="Chromosome"/>
</dbReference>
<evidence type="ECO:0000313" key="3">
    <source>
        <dbReference type="EMBL" id="WAS95991.1"/>
    </source>
</evidence>
<evidence type="ECO:0000256" key="2">
    <source>
        <dbReference type="SAM" id="SignalP"/>
    </source>
</evidence>
<gene>
    <name evidence="3" type="ORF">O0S08_07480</name>
</gene>
<dbReference type="NCBIfam" id="TIGR03901">
    <property type="entry name" value="MYXO-CTERM"/>
    <property type="match status" value="1"/>
</dbReference>
<protein>
    <submittedName>
        <fullName evidence="3">MYXO-CTERM sorting domain-containing protein</fullName>
    </submittedName>
</protein>
<dbReference type="InterPro" id="IPR024038">
    <property type="entry name" value="MYXO-CTERM"/>
</dbReference>
<sequence length="683" mass="71034">MRTIPLLTASALAMTAAPALAADDLVIVETVLDRPTVVTLGVQVLISDDDDRDAAIDLRYRVMGAADWQVGAPLYRVRPEVVNMQVPQQFAGSVFDLRPDTTYELELHAHDPDGLDETWTVTATTRPVPGDPAAPNVIPVGDAGELGDALGAAEPGDVIELAEGTYHGTWSIDSSGTAEDPIVVRGASTAGTILDGEGAGGNILEVYGSHVHVERMTIRNANRAIRFQTAGAEGNVVRRVHVEEVNLGIGAREDQLDFYLCDNTLVGPLSWPNVYSDDGGVNANVDGIVVQGFGHVVCHNELTGWGDVIKTAQDGARAIDIYGNITRSAYDNAIELDGSTGNTRAMRNLLLNSYAPLSFQPIFGGPAYAIRNVVVNVKDEQTKLHANSDTGETVGAVILHNTFVSPNRANQVQTTDTARDFRLLNNLYVTRAEPESGETVLLGMPIDNAVIDYNGYWPDGEFRFEGAGDWPDFAAMQAAGVFEAHGTLLTEDIFASGYVAPASYMPVVDEVDVSLSQSSLAVDAGAPLTGFGGFLGAAPDLGALEAGCEAPHYGPRPEGVDEATPPPACGDSGGDTSGETTDGDTTDGPDTTAGPTSDGPTTGSDPTGGPDPTGGDSGPTTSPTSGDDATGGDATGGAVTESGSDSDSAGSDGANEGCGCRGTESPPAFMLLALLAFARRRRR</sequence>
<dbReference type="InterPro" id="IPR011050">
    <property type="entry name" value="Pectin_lyase_fold/virulence"/>
</dbReference>
<dbReference type="EMBL" id="CP114040">
    <property type="protein sequence ID" value="WAS95991.1"/>
    <property type="molecule type" value="Genomic_DNA"/>
</dbReference>
<evidence type="ECO:0000313" key="4">
    <source>
        <dbReference type="Proteomes" id="UP001164459"/>
    </source>
</evidence>
<feature type="compositionally biased region" description="Low complexity" evidence="1">
    <location>
        <begin position="618"/>
        <end position="654"/>
    </location>
</feature>
<feature type="signal peptide" evidence="2">
    <location>
        <begin position="1"/>
        <end position="21"/>
    </location>
</feature>
<keyword evidence="4" id="KW-1185">Reference proteome</keyword>
<dbReference type="RefSeq" id="WP_269038333.1">
    <property type="nucleotide sequence ID" value="NZ_CP114040.1"/>
</dbReference>
<feature type="compositionally biased region" description="Low complexity" evidence="1">
    <location>
        <begin position="588"/>
        <end position="610"/>
    </location>
</feature>
<dbReference type="Gene3D" id="2.160.20.10">
    <property type="entry name" value="Single-stranded right-handed beta-helix, Pectin lyase-like"/>
    <property type="match status" value="1"/>
</dbReference>